<proteinExistence type="predicted"/>
<dbReference type="InterPro" id="IPR045334">
    <property type="entry name" value="INTS3"/>
</dbReference>
<feature type="compositionally biased region" description="Gly residues" evidence="1">
    <location>
        <begin position="570"/>
        <end position="584"/>
    </location>
</feature>
<keyword evidence="4" id="KW-1185">Reference proteome</keyword>
<dbReference type="GeneID" id="20524826"/>
<accession>A0A058ZEY9</accession>
<gene>
    <name evidence="3" type="ORF">H696_00101</name>
</gene>
<evidence type="ECO:0000256" key="1">
    <source>
        <dbReference type="SAM" id="MobiDB-lite"/>
    </source>
</evidence>
<dbReference type="eggNOG" id="KOG4262">
    <property type="taxonomic scope" value="Eukaryota"/>
</dbReference>
<dbReference type="STRING" id="691883.A0A058ZEY9"/>
<evidence type="ECO:0000259" key="2">
    <source>
        <dbReference type="Pfam" id="PF10189"/>
    </source>
</evidence>
<dbReference type="Proteomes" id="UP000030693">
    <property type="component" value="Unassembled WGS sequence"/>
</dbReference>
<sequence length="1187" mass="126458">MSHPILPGIPASGHITPSMQQQAQGPGQAPPPIPTHSTGAIPVDRATKSFILNLRVFDEMDPRERDLLKARNANAHLMNSLNNISDPDAIRALGASNIRESDLAIAYDVLVGEPTAHRFLHLLRFVKPTYRPGSKTPALIETLTHFTQLYDKLQPHARESLLKIFQTLIENNTASVDSLCFEMVKQIRSGDATPANQALAEGVLRVLLANKDWLYGFPMIINTCFYCFATVVNDHWENAGLRQLELQFLDQLLRDRSADLVQIGREFVRLLYNLAARHQELRPFWIKLVENPQGFSATGKDLRQLLLQPTPRLFYTSRLTQKMAELLYFILENVPRPLTTPSGVTLPPGLMPESAHLEWFAQEYLSQPQQATLAADLVRFLCCVYHPSNQVIASGNIQRWNVLGWLLGRQNRNTHAFQTVVLACLFDWLVFQPQDNVMLVEPAMLLMLNQLKDPGAHSFSAPLLDFLAAGAGAGGPSAGGLDGGFLPSFRVLFLAGINNALCALRDKHVIRRPLAYLLGHPNLPVETVGRLKVRFPDFFRDPDPVRPVKLADVVDLGQSTFTEGLVAPGHRGGAGLGPSPGGTTPGTSAAEAHPGAAMSTPTSAAAPSSLPGSAPDTSASIAEQLMAQLTRMDQAEGSPTTGDVHQILDKLVQLAEKDPLQLDDAPVQAAGSLLLRILASSEPSLPTYAQASSHGDGSALGRLFSPVPNAAISAIIGFLFHHLTITPGLGSGSTAMAAAASANRMAGTLVRAILSQGPGPGAIDPLEAIRRPIAVAVILQRALTVARNERPPSVVSSSKRPAAEALARLSKDAWPLQDRLRELFAGLTSDPGSLLADAMIYLSGGSFSLEPGRALDFAWKALSVAPEPLPPSVTGLGLSCPPGSGFRVSQPLGQLLTRDPGMLLTLLQQVSADRVPQMLADLQGGSHALFDLCLPPLHILQSAAGWPASERDLLVRMIGAGLTATGSLDIVMLLHLSGSGEVATASVFSDWLLQLAILPAVGVSHMPATGSRAGMAIMQTAGELARLSPLAGWLGSPAPGEAPGGVTVLAHLLQAHLRALFAVCRRLEAGKAAAGQLPALLLPLPQMCLALLDRAEVADVAREHLATGLHIWLRELACPDNEWAISELGTWADQLAGPSLGNALEAVANGQPAPSASFASLVARHRATAGTPTPIPEAANDDTVILL</sequence>
<dbReference type="OrthoDB" id="2021145at2759"/>
<dbReference type="GO" id="GO:0005737">
    <property type="term" value="C:cytoplasm"/>
    <property type="evidence" value="ECO:0007669"/>
    <property type="project" value="TreeGrafter"/>
</dbReference>
<dbReference type="EMBL" id="KB932201">
    <property type="protein sequence ID" value="KCV72506.1"/>
    <property type="molecule type" value="Genomic_DNA"/>
</dbReference>
<reference evidence="3" key="1">
    <citation type="submission" date="2013-04" db="EMBL/GenBank/DDBJ databases">
        <title>The Genome Sequence of Fonticula alba ATCC 38817.</title>
        <authorList>
            <consortium name="The Broad Institute Genomics Platform"/>
            <person name="Russ C."/>
            <person name="Cuomo C."/>
            <person name="Burger G."/>
            <person name="Gray M.W."/>
            <person name="Holland P.W.H."/>
            <person name="King N."/>
            <person name="Lang F.B.F."/>
            <person name="Roger A.J."/>
            <person name="Ruiz-Trillo I."/>
            <person name="Brown M."/>
            <person name="Walker B."/>
            <person name="Young S."/>
            <person name="Zeng Q."/>
            <person name="Gargeya S."/>
            <person name="Fitzgerald M."/>
            <person name="Haas B."/>
            <person name="Abouelleil A."/>
            <person name="Allen A.W."/>
            <person name="Alvarado L."/>
            <person name="Arachchi H.M."/>
            <person name="Berlin A.M."/>
            <person name="Chapman S.B."/>
            <person name="Gainer-Dewar J."/>
            <person name="Goldberg J."/>
            <person name="Griggs A."/>
            <person name="Gujja S."/>
            <person name="Hansen M."/>
            <person name="Howarth C."/>
            <person name="Imamovic A."/>
            <person name="Ireland A."/>
            <person name="Larimer J."/>
            <person name="McCowan C."/>
            <person name="Murphy C."/>
            <person name="Pearson M."/>
            <person name="Poon T.W."/>
            <person name="Priest M."/>
            <person name="Roberts A."/>
            <person name="Saif S."/>
            <person name="Shea T."/>
            <person name="Sisk P."/>
            <person name="Sykes S."/>
            <person name="Wortman J."/>
            <person name="Nusbaum C."/>
            <person name="Birren B."/>
        </authorList>
    </citation>
    <scope>NUCLEOTIDE SEQUENCE [LARGE SCALE GENOMIC DNA]</scope>
    <source>
        <strain evidence="3">ATCC 38817</strain>
    </source>
</reference>
<protein>
    <recommendedName>
        <fullName evidence="2">Integrator complex subunit 3 N-terminal domain-containing protein</fullName>
    </recommendedName>
</protein>
<dbReference type="InterPro" id="IPR019333">
    <property type="entry name" value="INTS3_N"/>
</dbReference>
<dbReference type="PANTHER" id="PTHR13587">
    <property type="entry name" value="INTEGRATOR COMPLEX SUBUNIT 3"/>
    <property type="match status" value="1"/>
</dbReference>
<name>A0A058ZEY9_FONAL</name>
<dbReference type="Pfam" id="PF10189">
    <property type="entry name" value="Ints3_N"/>
    <property type="match status" value="1"/>
</dbReference>
<dbReference type="AlphaFoldDB" id="A0A058ZEY9"/>
<feature type="compositionally biased region" description="Low complexity" evidence="1">
    <location>
        <begin position="585"/>
        <end position="615"/>
    </location>
</feature>
<evidence type="ECO:0000313" key="3">
    <source>
        <dbReference type="EMBL" id="KCV72506.1"/>
    </source>
</evidence>
<feature type="region of interest" description="Disordered" evidence="1">
    <location>
        <begin position="564"/>
        <end position="617"/>
    </location>
</feature>
<dbReference type="RefSeq" id="XP_009492207.1">
    <property type="nucleotide sequence ID" value="XM_009493932.1"/>
</dbReference>
<feature type="region of interest" description="Disordered" evidence="1">
    <location>
        <begin position="1"/>
        <end position="40"/>
    </location>
</feature>
<evidence type="ECO:0000313" key="4">
    <source>
        <dbReference type="Proteomes" id="UP000030693"/>
    </source>
</evidence>
<dbReference type="PANTHER" id="PTHR13587:SF7">
    <property type="entry name" value="INTEGRATOR COMPLEX SUBUNIT 3"/>
    <property type="match status" value="1"/>
</dbReference>
<organism evidence="3">
    <name type="scientific">Fonticula alba</name>
    <name type="common">Slime mold</name>
    <dbReference type="NCBI Taxonomy" id="691883"/>
    <lineage>
        <taxon>Eukaryota</taxon>
        <taxon>Rotosphaerida</taxon>
        <taxon>Fonticulaceae</taxon>
        <taxon>Fonticula</taxon>
    </lineage>
</organism>
<feature type="domain" description="Integrator complex subunit 3 N-terminal" evidence="2">
    <location>
        <begin position="102"/>
        <end position="470"/>
    </location>
</feature>